<dbReference type="Pfam" id="PF02525">
    <property type="entry name" value="Flavodoxin_2"/>
    <property type="match status" value="1"/>
</dbReference>
<accession>A0A5E4LRK5</accession>
<evidence type="ECO:0000256" key="2">
    <source>
        <dbReference type="ARBA" id="ARBA00023002"/>
    </source>
</evidence>
<dbReference type="EC" id="1.7.-.-" evidence="4"/>
<dbReference type="PANTHER" id="PTHR10204">
    <property type="entry name" value="NAD P H OXIDOREDUCTASE-RELATED"/>
    <property type="match status" value="1"/>
</dbReference>
<dbReference type="GO" id="GO:0003955">
    <property type="term" value="F:NAD(P)H dehydrogenase (quinone) activity"/>
    <property type="evidence" value="ECO:0007669"/>
    <property type="project" value="TreeGrafter"/>
</dbReference>
<dbReference type="Proteomes" id="UP000789941">
    <property type="component" value="Unassembled WGS sequence"/>
</dbReference>
<protein>
    <submittedName>
        <fullName evidence="4">FMN-dependent NADH-azoreductase</fullName>
        <ecNumber evidence="4">1.7.-.-</ecNumber>
    </submittedName>
</protein>
<dbReference type="SUPFAM" id="SSF52218">
    <property type="entry name" value="Flavoproteins"/>
    <property type="match status" value="1"/>
</dbReference>
<dbReference type="AlphaFoldDB" id="A0A5E4LRK5"/>
<dbReference type="PANTHER" id="PTHR10204:SF34">
    <property type="entry name" value="NAD(P)H DEHYDROGENASE [QUINONE] 1 ISOFORM 1"/>
    <property type="match status" value="1"/>
</dbReference>
<keyword evidence="2 4" id="KW-0560">Oxidoreductase</keyword>
<dbReference type="EMBL" id="CABMJJ010000001">
    <property type="protein sequence ID" value="VVC02446.1"/>
    <property type="molecule type" value="Genomic_DNA"/>
</dbReference>
<organism evidence="4 5">
    <name type="scientific">Candidatus Bilamarchaeum dharawalense</name>
    <dbReference type="NCBI Taxonomy" id="2885759"/>
    <lineage>
        <taxon>Archaea</taxon>
        <taxon>Candidatus Micrarchaeota</taxon>
        <taxon>Candidatus Micrarchaeia</taxon>
        <taxon>Candidatus Anstonellales</taxon>
        <taxon>Candidatus Bilamarchaeaceae</taxon>
        <taxon>Candidatus Bilamarchaeum</taxon>
    </lineage>
</organism>
<dbReference type="InterPro" id="IPR003680">
    <property type="entry name" value="Flavodoxin_fold"/>
</dbReference>
<evidence type="ECO:0000313" key="5">
    <source>
        <dbReference type="Proteomes" id="UP000789941"/>
    </source>
</evidence>
<evidence type="ECO:0000259" key="3">
    <source>
        <dbReference type="Pfam" id="PF02525"/>
    </source>
</evidence>
<reference evidence="4 5" key="1">
    <citation type="submission" date="2019-08" db="EMBL/GenBank/DDBJ databases">
        <authorList>
            <person name="Vazquez-Campos X."/>
        </authorList>
    </citation>
    <scope>NUCLEOTIDE SEQUENCE [LARGE SCALE GENOMIC DNA]</scope>
    <source>
        <strain evidence="4">LFW-283_2</strain>
    </source>
</reference>
<dbReference type="GO" id="GO:0005829">
    <property type="term" value="C:cytosol"/>
    <property type="evidence" value="ECO:0007669"/>
    <property type="project" value="TreeGrafter"/>
</dbReference>
<name>A0A5E4LRK5_9ARCH</name>
<sequence length="187" mass="21188">MDLIIFAHPDNQKSHNAAILRYVTSCLNREFRSFEIIDLYADGFDPVLRLTREDQKKTLLVEKYQKLVAKADRLIFISPVWWYNTPAILKGFIDHVFNSGLAHNFVSNSTNSTLHKKLTGKTAVIINTYGRTKQEATDHGSPLELVLDKAVLEFCGVKVTSRVEWFEVKGLGILNPEIAKKIEKALG</sequence>
<dbReference type="InterPro" id="IPR029039">
    <property type="entry name" value="Flavoprotein-like_sf"/>
</dbReference>
<dbReference type="Gene3D" id="3.40.50.360">
    <property type="match status" value="1"/>
</dbReference>
<dbReference type="InterPro" id="IPR051545">
    <property type="entry name" value="NAD(P)H_dehydrogenase_qn"/>
</dbReference>
<comment type="caution">
    <text evidence="4">The sequence shown here is derived from an EMBL/GenBank/DDBJ whole genome shotgun (WGS) entry which is preliminary data.</text>
</comment>
<proteinExistence type="inferred from homology"/>
<feature type="domain" description="Flavodoxin-like fold" evidence="3">
    <location>
        <begin position="3"/>
        <end position="182"/>
    </location>
</feature>
<comment type="similarity">
    <text evidence="1">Belongs to the NAD(P)H dehydrogenase (quinone) family.</text>
</comment>
<evidence type="ECO:0000256" key="1">
    <source>
        <dbReference type="ARBA" id="ARBA00006252"/>
    </source>
</evidence>
<evidence type="ECO:0000313" key="4">
    <source>
        <dbReference type="EMBL" id="VVC02446.1"/>
    </source>
</evidence>
<gene>
    <name evidence="4" type="primary">azoR</name>
    <name evidence="4" type="ORF">LFW2832_00002</name>
</gene>